<feature type="region of interest" description="Disordered" evidence="1">
    <location>
        <begin position="321"/>
        <end position="361"/>
    </location>
</feature>
<evidence type="ECO:0000313" key="3">
    <source>
        <dbReference type="Proteomes" id="UP000076580"/>
    </source>
</evidence>
<protein>
    <recommendedName>
        <fullName evidence="4">Fungal N-terminal domain-containing protein</fullName>
    </recommendedName>
</protein>
<evidence type="ECO:0008006" key="4">
    <source>
        <dbReference type="Google" id="ProtNLM"/>
    </source>
</evidence>
<proteinExistence type="predicted"/>
<evidence type="ECO:0000256" key="1">
    <source>
        <dbReference type="SAM" id="MobiDB-lite"/>
    </source>
</evidence>
<dbReference type="AlphaFoldDB" id="A0A151GHC6"/>
<name>A0A151GHC6_DRECN</name>
<gene>
    <name evidence="2" type="ORF">DCS_03523</name>
</gene>
<sequence>MAGTETVTVTTAIIGLLAVGGRLSDVIWDLNLPSTKLTPMLNQALQQVKQCRSTVHILCKTLSLLETAQLPLPERAGWIDVEDVVATLTDTVLALSDLQTLCAVLEEQKRSGVTAGTEPHEAAECDWDRRIGALCSRIRWHNLSMTMMMTILKCPGESDAHNALLGLERRVARLVTSNMALAGRMRRLDHICDPQPQDLPPHYTPRGRLPQRQPPPMSTTPRPATDGTGLGIESMAAPSNIGAPPSPTRVSTPLSGLALADMPILSAIPLPITTNELFDGNEVYTFAYARLVGPDLVELMQSEAGPGTSRSLSVVLGRTNTDNGSAGGTTASASMSTATTIGTGSSNDGTAPAVTAGLPPAKKAKKPRFRKICTKRIIKWRT</sequence>
<dbReference type="RefSeq" id="XP_040655875.1">
    <property type="nucleotide sequence ID" value="XM_040800842.1"/>
</dbReference>
<keyword evidence="3" id="KW-1185">Reference proteome</keyword>
<dbReference type="EMBL" id="LAYC01000002">
    <property type="protein sequence ID" value="KYK56523.1"/>
    <property type="molecule type" value="Genomic_DNA"/>
</dbReference>
<accession>A0A151GHC6</accession>
<feature type="compositionally biased region" description="Low complexity" evidence="1">
    <location>
        <begin position="328"/>
        <end position="346"/>
    </location>
</feature>
<dbReference type="GeneID" id="63716166"/>
<organism evidence="2 3">
    <name type="scientific">Drechmeria coniospora</name>
    <name type="common">Nematophagous fungus</name>
    <name type="synonym">Meria coniospora</name>
    <dbReference type="NCBI Taxonomy" id="98403"/>
    <lineage>
        <taxon>Eukaryota</taxon>
        <taxon>Fungi</taxon>
        <taxon>Dikarya</taxon>
        <taxon>Ascomycota</taxon>
        <taxon>Pezizomycotina</taxon>
        <taxon>Sordariomycetes</taxon>
        <taxon>Hypocreomycetidae</taxon>
        <taxon>Hypocreales</taxon>
        <taxon>Ophiocordycipitaceae</taxon>
        <taxon>Drechmeria</taxon>
    </lineage>
</organism>
<dbReference type="Proteomes" id="UP000076580">
    <property type="component" value="Chromosome 02"/>
</dbReference>
<comment type="caution">
    <text evidence="2">The sequence shown here is derived from an EMBL/GenBank/DDBJ whole genome shotgun (WGS) entry which is preliminary data.</text>
</comment>
<reference evidence="2 3" key="1">
    <citation type="journal article" date="2016" name="Sci. Rep.">
        <title>Insights into Adaptations to a Near-Obligate Nematode Endoparasitic Lifestyle from the Finished Genome of Drechmeria coniospora.</title>
        <authorList>
            <person name="Zhang L."/>
            <person name="Zhou Z."/>
            <person name="Guo Q."/>
            <person name="Fokkens L."/>
            <person name="Miskei M."/>
            <person name="Pocsi I."/>
            <person name="Zhang W."/>
            <person name="Chen M."/>
            <person name="Wang L."/>
            <person name="Sun Y."/>
            <person name="Donzelli B.G."/>
            <person name="Gibson D.M."/>
            <person name="Nelson D.R."/>
            <person name="Luo J.G."/>
            <person name="Rep M."/>
            <person name="Liu H."/>
            <person name="Yang S."/>
            <person name="Wang J."/>
            <person name="Krasnoff S.B."/>
            <person name="Xu Y."/>
            <person name="Molnar I."/>
            <person name="Lin M."/>
        </authorList>
    </citation>
    <scope>NUCLEOTIDE SEQUENCE [LARGE SCALE GENOMIC DNA]</scope>
    <source>
        <strain evidence="2 3">ARSEF 6962</strain>
    </source>
</reference>
<dbReference type="InParanoid" id="A0A151GHC6"/>
<feature type="region of interest" description="Disordered" evidence="1">
    <location>
        <begin position="191"/>
        <end position="249"/>
    </location>
</feature>
<evidence type="ECO:0000313" key="2">
    <source>
        <dbReference type="EMBL" id="KYK56523.1"/>
    </source>
</evidence>